<dbReference type="InterPro" id="IPR038404">
    <property type="entry name" value="TRAP_DctP_sf"/>
</dbReference>
<keyword evidence="5" id="KW-1185">Reference proteome</keyword>
<evidence type="ECO:0000313" key="5">
    <source>
        <dbReference type="Proteomes" id="UP001519345"/>
    </source>
</evidence>
<sequence length="371" mass="40865">MLQKRKNNLLKSIYVALLLMVVLIISACSTDNDTTSTGAEAETSENKSENSDDTADAGNSVTLKVSHFVSPQHGYHTDVLEPFAEEIAELTDERVTAEIYPGAALGDATAQYEMTTTGVADLSYAIQAYNPGKFPLTSVADLPFIAETPEKATDLIGDLYDKFPEIQEEYADNKVLWLFGIDSDQILTTEKPIDSVEDLQGLKISTPSPASNEVVEAWGATPVFMPMDEVYEAMQRGVVDGRMGPYSGVANFQLNEVTDYITEGDFYTTNFVISMNKNVWESLSQEDQGAINSVIDKYKALSADVYASDAARGKDLAEETGIEINVLSEEDKEEFEEALDPIHNNWVEEMESEGLPGLEVHEEALRISEEY</sequence>
<dbReference type="EMBL" id="JAGGKX010000023">
    <property type="protein sequence ID" value="MBP1971239.1"/>
    <property type="molecule type" value="Genomic_DNA"/>
</dbReference>
<dbReference type="NCBIfam" id="NF037995">
    <property type="entry name" value="TRAP_S1"/>
    <property type="match status" value="1"/>
</dbReference>
<evidence type="ECO:0000256" key="3">
    <source>
        <dbReference type="SAM" id="SignalP"/>
    </source>
</evidence>
<keyword evidence="1 3" id="KW-0732">Signal</keyword>
<evidence type="ECO:0000256" key="1">
    <source>
        <dbReference type="ARBA" id="ARBA00022729"/>
    </source>
</evidence>
<reference evidence="4 5" key="1">
    <citation type="submission" date="2021-03" db="EMBL/GenBank/DDBJ databases">
        <title>Genomic Encyclopedia of Type Strains, Phase IV (KMG-IV): sequencing the most valuable type-strain genomes for metagenomic binning, comparative biology and taxonomic classification.</title>
        <authorList>
            <person name="Goeker M."/>
        </authorList>
    </citation>
    <scope>NUCLEOTIDE SEQUENCE [LARGE SCALE GENOMIC DNA]</scope>
    <source>
        <strain evidence="4 5">DSM 25609</strain>
    </source>
</reference>
<dbReference type="RefSeq" id="WP_209464307.1">
    <property type="nucleotide sequence ID" value="NZ_CP110224.1"/>
</dbReference>
<gene>
    <name evidence="4" type="ORF">J2Z83_003378</name>
</gene>
<evidence type="ECO:0000256" key="2">
    <source>
        <dbReference type="SAM" id="MobiDB-lite"/>
    </source>
</evidence>
<comment type="caution">
    <text evidence="4">The sequence shown here is derived from an EMBL/GenBank/DDBJ whole genome shotgun (WGS) entry which is preliminary data.</text>
</comment>
<name>A0ABS4IJV4_9BACI</name>
<dbReference type="Gene3D" id="3.40.190.170">
    <property type="entry name" value="Bacterial extracellular solute-binding protein, family 7"/>
    <property type="match status" value="1"/>
</dbReference>
<protein>
    <submittedName>
        <fullName evidence="4">TRAP-type C4-dicarboxylate transport system substrate-binding protein</fullName>
    </submittedName>
</protein>
<dbReference type="SUPFAM" id="SSF53850">
    <property type="entry name" value="Periplasmic binding protein-like II"/>
    <property type="match status" value="1"/>
</dbReference>
<dbReference type="PANTHER" id="PTHR33376">
    <property type="match status" value="1"/>
</dbReference>
<feature type="signal peptide" evidence="3">
    <location>
        <begin position="1"/>
        <end position="27"/>
    </location>
</feature>
<proteinExistence type="predicted"/>
<dbReference type="PANTHER" id="PTHR33376:SF15">
    <property type="entry name" value="BLL6794 PROTEIN"/>
    <property type="match status" value="1"/>
</dbReference>
<feature type="chain" id="PRO_5046031814" evidence="3">
    <location>
        <begin position="28"/>
        <end position="371"/>
    </location>
</feature>
<accession>A0ABS4IJV4</accession>
<dbReference type="CDD" id="cd13665">
    <property type="entry name" value="PBP2_TRAP_Dctp3_4"/>
    <property type="match status" value="1"/>
</dbReference>
<evidence type="ECO:0000313" key="4">
    <source>
        <dbReference type="EMBL" id="MBP1971239.1"/>
    </source>
</evidence>
<dbReference type="InterPro" id="IPR018389">
    <property type="entry name" value="DctP_fam"/>
</dbReference>
<dbReference type="PROSITE" id="PS51257">
    <property type="entry name" value="PROKAR_LIPOPROTEIN"/>
    <property type="match status" value="1"/>
</dbReference>
<dbReference type="Proteomes" id="UP001519345">
    <property type="component" value="Unassembled WGS sequence"/>
</dbReference>
<organism evidence="4 5">
    <name type="scientific">Virgibacillus natechei</name>
    <dbReference type="NCBI Taxonomy" id="1216297"/>
    <lineage>
        <taxon>Bacteria</taxon>
        <taxon>Bacillati</taxon>
        <taxon>Bacillota</taxon>
        <taxon>Bacilli</taxon>
        <taxon>Bacillales</taxon>
        <taxon>Bacillaceae</taxon>
        <taxon>Virgibacillus</taxon>
    </lineage>
</organism>
<dbReference type="Pfam" id="PF03480">
    <property type="entry name" value="DctP"/>
    <property type="match status" value="1"/>
</dbReference>
<feature type="region of interest" description="Disordered" evidence="2">
    <location>
        <begin position="32"/>
        <end position="57"/>
    </location>
</feature>